<evidence type="ECO:0000313" key="3">
    <source>
        <dbReference type="Proteomes" id="UP001322277"/>
    </source>
</evidence>
<sequence>MTMASSLLAALPGYSTLEYHFSGSQNRTTSAGVAVYNSWTLGFVYDRLVLDLYLSYVWRCPKPIVEDLYAKVIAQASGTLEDGGLRIIDIGVGTGYFVSRAPIPSKASLTLFDLNKSCLDAASERCRTAHKARGVLVDVDTICGDFLAQETSPGSVYTNLSGSERSIDLIFTTMLLHCVPGPPLRKASALAGLSRLLKPTTGTLAGVTILGDGAAHNWAGRSLMFWHNLMGWFGNSEDDEMVFVRALEDAFEIVEWKVVGAVLVFQARSPRL</sequence>
<dbReference type="SUPFAM" id="SSF53335">
    <property type="entry name" value="S-adenosyl-L-methionine-dependent methyltransferases"/>
    <property type="match status" value="1"/>
</dbReference>
<dbReference type="GO" id="GO:0008757">
    <property type="term" value="F:S-adenosylmethionine-dependent methyltransferase activity"/>
    <property type="evidence" value="ECO:0007669"/>
    <property type="project" value="InterPro"/>
</dbReference>
<evidence type="ECO:0000259" key="1">
    <source>
        <dbReference type="Pfam" id="PF08241"/>
    </source>
</evidence>
<dbReference type="InterPro" id="IPR013216">
    <property type="entry name" value="Methyltransf_11"/>
</dbReference>
<feature type="domain" description="Methyltransferase type 11" evidence="1">
    <location>
        <begin position="88"/>
        <end position="199"/>
    </location>
</feature>
<keyword evidence="2" id="KW-0489">Methyltransferase</keyword>
<accession>A0AAX4IY09</accession>
<dbReference type="GeneID" id="87949507"/>
<reference evidence="3" key="1">
    <citation type="journal article" date="2023" name="bioRxiv">
        <title>Complete genome of the Medicago anthracnose fungus, Colletotrichum destructivum, reveals a mini-chromosome-like region within a core chromosome.</title>
        <authorList>
            <person name="Lapalu N."/>
            <person name="Simon A."/>
            <person name="Lu A."/>
            <person name="Plaumann P.-L."/>
            <person name="Amselem J."/>
            <person name="Pigne S."/>
            <person name="Auger A."/>
            <person name="Koch C."/>
            <person name="Dallery J.-F."/>
            <person name="O'Connell R.J."/>
        </authorList>
    </citation>
    <scope>NUCLEOTIDE SEQUENCE [LARGE SCALE GENOMIC DNA]</scope>
    <source>
        <strain evidence="3">CBS 520.97</strain>
    </source>
</reference>
<gene>
    <name evidence="2" type="ORF">CDEST_13007</name>
</gene>
<dbReference type="AlphaFoldDB" id="A0AAX4IY09"/>
<dbReference type="Proteomes" id="UP001322277">
    <property type="component" value="Chromosome 8"/>
</dbReference>
<dbReference type="InterPro" id="IPR029063">
    <property type="entry name" value="SAM-dependent_MTases_sf"/>
</dbReference>
<dbReference type="RefSeq" id="XP_062785214.1">
    <property type="nucleotide sequence ID" value="XM_062929163.1"/>
</dbReference>
<name>A0AAX4IY09_9PEZI</name>
<organism evidence="2 3">
    <name type="scientific">Colletotrichum destructivum</name>
    <dbReference type="NCBI Taxonomy" id="34406"/>
    <lineage>
        <taxon>Eukaryota</taxon>
        <taxon>Fungi</taxon>
        <taxon>Dikarya</taxon>
        <taxon>Ascomycota</taxon>
        <taxon>Pezizomycotina</taxon>
        <taxon>Sordariomycetes</taxon>
        <taxon>Hypocreomycetidae</taxon>
        <taxon>Glomerellales</taxon>
        <taxon>Glomerellaceae</taxon>
        <taxon>Colletotrichum</taxon>
        <taxon>Colletotrichum destructivum species complex</taxon>
    </lineage>
</organism>
<dbReference type="Gene3D" id="3.40.50.150">
    <property type="entry name" value="Vaccinia Virus protein VP39"/>
    <property type="match status" value="1"/>
</dbReference>
<proteinExistence type="predicted"/>
<protein>
    <submittedName>
        <fullName evidence="2">S-adenosyl-L-methionine-dependent methyltransferase superfamily</fullName>
    </submittedName>
</protein>
<dbReference type="KEGG" id="cdet:87949507"/>
<evidence type="ECO:0000313" key="2">
    <source>
        <dbReference type="EMBL" id="WQF87993.1"/>
    </source>
</evidence>
<dbReference type="GO" id="GO:0032259">
    <property type="term" value="P:methylation"/>
    <property type="evidence" value="ECO:0007669"/>
    <property type="project" value="UniProtKB-KW"/>
</dbReference>
<dbReference type="EMBL" id="CP137312">
    <property type="protein sequence ID" value="WQF87993.1"/>
    <property type="molecule type" value="Genomic_DNA"/>
</dbReference>
<keyword evidence="2" id="KW-0808">Transferase</keyword>
<keyword evidence="3" id="KW-1185">Reference proteome</keyword>
<dbReference type="CDD" id="cd02440">
    <property type="entry name" value="AdoMet_MTases"/>
    <property type="match status" value="1"/>
</dbReference>
<dbReference type="Pfam" id="PF08241">
    <property type="entry name" value="Methyltransf_11"/>
    <property type="match status" value="1"/>
</dbReference>